<evidence type="ECO:0000256" key="1">
    <source>
        <dbReference type="ARBA" id="ARBA00004651"/>
    </source>
</evidence>
<evidence type="ECO:0000256" key="9">
    <source>
        <dbReference type="ARBA" id="ARBA00035120"/>
    </source>
</evidence>
<dbReference type="GO" id="GO:0140114">
    <property type="term" value="P:cellular detoxification of fluoride"/>
    <property type="evidence" value="ECO:0007669"/>
    <property type="project" value="UniProtKB-UniRule"/>
</dbReference>
<evidence type="ECO:0000256" key="7">
    <source>
        <dbReference type="ARBA" id="ARBA00023136"/>
    </source>
</evidence>
<comment type="activity regulation">
    <text evidence="11">Na(+) is not transported, but it plays an essential structural role and its presence is essential for fluoride channel function.</text>
</comment>
<accession>A0A5C4S5M5</accession>
<keyword evidence="2 11" id="KW-1003">Cell membrane</keyword>
<feature type="transmembrane region" description="Helical" evidence="11">
    <location>
        <begin position="98"/>
        <end position="122"/>
    </location>
</feature>
<reference evidence="12 13" key="1">
    <citation type="submission" date="2019-05" db="EMBL/GenBank/DDBJ databases">
        <title>Draft Whole-Genome sequence of the green sulfur bacterium Chlorobaculum thiosulfatiphilum DSM 249.</title>
        <authorList>
            <person name="Meyer T.E."/>
            <person name="Kyndt J.A."/>
        </authorList>
    </citation>
    <scope>NUCLEOTIDE SEQUENCE [LARGE SCALE GENOMIC DNA]</scope>
    <source>
        <strain evidence="12 13">DSM 249</strain>
    </source>
</reference>
<dbReference type="HAMAP" id="MF_00454">
    <property type="entry name" value="FluC"/>
    <property type="match status" value="1"/>
</dbReference>
<dbReference type="AlphaFoldDB" id="A0A5C4S5M5"/>
<keyword evidence="13" id="KW-1185">Reference proteome</keyword>
<keyword evidence="11" id="KW-0915">Sodium</keyword>
<feature type="binding site" evidence="11">
    <location>
        <position position="76"/>
    </location>
    <ligand>
        <name>Na(+)</name>
        <dbReference type="ChEBI" id="CHEBI:29101"/>
        <note>structural</note>
    </ligand>
</feature>
<keyword evidence="4 11" id="KW-0812">Transmembrane</keyword>
<keyword evidence="7 11" id="KW-0472">Membrane</keyword>
<feature type="transmembrane region" description="Helical" evidence="11">
    <location>
        <begin position="68"/>
        <end position="86"/>
    </location>
</feature>
<comment type="function">
    <text evidence="11">Fluoride-specific ion channel. Important for reducing fluoride concentration in the cell, thus reducing its toxicity.</text>
</comment>
<comment type="similarity">
    <text evidence="9 11">Belongs to the fluoride channel Fluc/FEX (TC 1.A.43) family.</text>
</comment>
<feature type="transmembrane region" description="Helical" evidence="11">
    <location>
        <begin position="34"/>
        <end position="56"/>
    </location>
</feature>
<protein>
    <recommendedName>
        <fullName evidence="11">Fluoride-specific ion channel FluC</fullName>
    </recommendedName>
</protein>
<dbReference type="GO" id="GO:0046872">
    <property type="term" value="F:metal ion binding"/>
    <property type="evidence" value="ECO:0007669"/>
    <property type="project" value="UniProtKB-KW"/>
</dbReference>
<feature type="binding site" evidence="11">
    <location>
        <position position="79"/>
    </location>
    <ligand>
        <name>Na(+)</name>
        <dbReference type="ChEBI" id="CHEBI:29101"/>
        <note>structural</note>
    </ligand>
</feature>
<evidence type="ECO:0000256" key="6">
    <source>
        <dbReference type="ARBA" id="ARBA00023065"/>
    </source>
</evidence>
<evidence type="ECO:0000256" key="3">
    <source>
        <dbReference type="ARBA" id="ARBA00022519"/>
    </source>
</evidence>
<dbReference type="InterPro" id="IPR003691">
    <property type="entry name" value="FluC"/>
</dbReference>
<dbReference type="Proteomes" id="UP000308271">
    <property type="component" value="Unassembled WGS sequence"/>
</dbReference>
<keyword evidence="11" id="KW-0479">Metal-binding</keyword>
<evidence type="ECO:0000256" key="10">
    <source>
        <dbReference type="ARBA" id="ARBA00035585"/>
    </source>
</evidence>
<evidence type="ECO:0000256" key="2">
    <source>
        <dbReference type="ARBA" id="ARBA00022475"/>
    </source>
</evidence>
<dbReference type="EMBL" id="VDCH01000014">
    <property type="protein sequence ID" value="TNJ38744.1"/>
    <property type="molecule type" value="Genomic_DNA"/>
</dbReference>
<dbReference type="GO" id="GO:0005886">
    <property type="term" value="C:plasma membrane"/>
    <property type="evidence" value="ECO:0007669"/>
    <property type="project" value="UniProtKB-SubCell"/>
</dbReference>
<gene>
    <name evidence="11 12" type="primary">crcB</name>
    <name evidence="11" type="synonym">fluC</name>
    <name evidence="12" type="ORF">FGF66_07720</name>
</gene>
<evidence type="ECO:0000313" key="12">
    <source>
        <dbReference type="EMBL" id="TNJ38744.1"/>
    </source>
</evidence>
<dbReference type="PANTHER" id="PTHR28259:SF1">
    <property type="entry name" value="FLUORIDE EXPORT PROTEIN 1-RELATED"/>
    <property type="match status" value="1"/>
</dbReference>
<comment type="caution">
    <text evidence="12">The sequence shown here is derived from an EMBL/GenBank/DDBJ whole genome shotgun (WGS) entry which is preliminary data.</text>
</comment>
<sequence length="126" mass="13014">MAMKQVLLVGAGGFAGSVARYLVALAVPFAGTGFPFATFAVNLLGSFLIGFISELALSTTLFSPETRLLLTTGFCGGFTTFSTAMYETGGLMRDGEALYASLYVAGSLAGGLFCLASGTLLAKLWQ</sequence>
<evidence type="ECO:0000256" key="5">
    <source>
        <dbReference type="ARBA" id="ARBA00022989"/>
    </source>
</evidence>
<evidence type="ECO:0000313" key="13">
    <source>
        <dbReference type="Proteomes" id="UP000308271"/>
    </source>
</evidence>
<dbReference type="PANTHER" id="PTHR28259">
    <property type="entry name" value="FLUORIDE EXPORT PROTEIN 1-RELATED"/>
    <property type="match status" value="1"/>
</dbReference>
<keyword evidence="6 11" id="KW-0406">Ion transport</keyword>
<comment type="catalytic activity">
    <reaction evidence="10">
        <text>fluoride(in) = fluoride(out)</text>
        <dbReference type="Rhea" id="RHEA:76159"/>
        <dbReference type="ChEBI" id="CHEBI:17051"/>
    </reaction>
    <physiologicalReaction direction="left-to-right" evidence="10">
        <dbReference type="Rhea" id="RHEA:76160"/>
    </physiologicalReaction>
</comment>
<name>A0A5C4S5M5_CHLTI</name>
<evidence type="ECO:0000256" key="8">
    <source>
        <dbReference type="ARBA" id="ARBA00023303"/>
    </source>
</evidence>
<keyword evidence="5 11" id="KW-1133">Transmembrane helix</keyword>
<keyword evidence="8 11" id="KW-0407">Ion channel</keyword>
<dbReference type="NCBIfam" id="TIGR00494">
    <property type="entry name" value="crcB"/>
    <property type="match status" value="1"/>
</dbReference>
<dbReference type="Pfam" id="PF02537">
    <property type="entry name" value="CRCB"/>
    <property type="match status" value="1"/>
</dbReference>
<organism evidence="12 13">
    <name type="scientific">Chlorobaculum thiosulfatiphilum</name>
    <name type="common">Chlorobium limicola f.sp. thiosulfatophilum</name>
    <dbReference type="NCBI Taxonomy" id="115852"/>
    <lineage>
        <taxon>Bacteria</taxon>
        <taxon>Pseudomonadati</taxon>
        <taxon>Chlorobiota</taxon>
        <taxon>Chlorobiia</taxon>
        <taxon>Chlorobiales</taxon>
        <taxon>Chlorobiaceae</taxon>
        <taxon>Chlorobaculum</taxon>
    </lineage>
</organism>
<dbReference type="GO" id="GO:0062054">
    <property type="term" value="F:fluoride channel activity"/>
    <property type="evidence" value="ECO:0007669"/>
    <property type="project" value="UniProtKB-UniRule"/>
</dbReference>
<keyword evidence="11" id="KW-0813">Transport</keyword>
<proteinExistence type="inferred from homology"/>
<dbReference type="OrthoDB" id="9815830at2"/>
<evidence type="ECO:0000256" key="11">
    <source>
        <dbReference type="HAMAP-Rule" id="MF_00454"/>
    </source>
</evidence>
<comment type="subcellular location">
    <subcellularLocation>
        <location evidence="1 11">Cell membrane</location>
        <topology evidence="1 11">Multi-pass membrane protein</topology>
    </subcellularLocation>
</comment>
<evidence type="ECO:0000256" key="4">
    <source>
        <dbReference type="ARBA" id="ARBA00022692"/>
    </source>
</evidence>
<keyword evidence="3" id="KW-0997">Cell inner membrane</keyword>